<feature type="transmembrane region" description="Helical" evidence="6">
    <location>
        <begin position="352"/>
        <end position="378"/>
    </location>
</feature>
<comment type="subcellular location">
    <subcellularLocation>
        <location evidence="1">Cell membrane</location>
        <topology evidence="1">Multi-pass membrane protein</topology>
    </subcellularLocation>
</comment>
<keyword evidence="9" id="KW-1185">Reference proteome</keyword>
<dbReference type="PANTHER" id="PTHR30572">
    <property type="entry name" value="MEMBRANE COMPONENT OF TRANSPORTER-RELATED"/>
    <property type="match status" value="1"/>
</dbReference>
<feature type="transmembrane region" description="Helical" evidence="6">
    <location>
        <begin position="312"/>
        <end position="332"/>
    </location>
</feature>
<dbReference type="Proteomes" id="UP000074108">
    <property type="component" value="Unassembled WGS sequence"/>
</dbReference>
<dbReference type="OrthoDB" id="9812886at2"/>
<dbReference type="PATRIC" id="fig|1150625.3.peg.759"/>
<dbReference type="EMBL" id="LDYG01000019">
    <property type="protein sequence ID" value="KUP07860.1"/>
    <property type="molecule type" value="Genomic_DNA"/>
</dbReference>
<dbReference type="AlphaFoldDB" id="A0A147KAN9"/>
<dbReference type="InterPro" id="IPR050250">
    <property type="entry name" value="Macrolide_Exporter_MacB"/>
</dbReference>
<keyword evidence="5 6" id="KW-0472">Membrane</keyword>
<evidence type="ECO:0000256" key="1">
    <source>
        <dbReference type="ARBA" id="ARBA00004651"/>
    </source>
</evidence>
<dbReference type="InterPro" id="IPR003838">
    <property type="entry name" value="ABC3_permease_C"/>
</dbReference>
<feature type="domain" description="ABC3 transporter permease C-terminal" evidence="7">
    <location>
        <begin position="312"/>
        <end position="464"/>
    </location>
</feature>
<dbReference type="RefSeq" id="WP_059350411.1">
    <property type="nucleotide sequence ID" value="NZ_LDYG01000019.1"/>
</dbReference>
<evidence type="ECO:0000313" key="8">
    <source>
        <dbReference type="EMBL" id="KUP07860.1"/>
    </source>
</evidence>
<keyword evidence="4 6" id="KW-1133">Transmembrane helix</keyword>
<reference evidence="8 9" key="1">
    <citation type="journal article" date="2016" name="Front. Microbiol.">
        <title>Microevolution Analysis of Bacillus coahuilensis Unveils Differences in Phosphorus Acquisition Strategies and Their Regulation.</title>
        <authorList>
            <person name="Gomez-Lunar Z."/>
            <person name="Hernandez-Gonzalez I."/>
            <person name="Rodriguez-Torres M.D."/>
            <person name="Souza V."/>
            <person name="Olmedo-Alvarez G."/>
        </authorList>
    </citation>
    <scope>NUCLEOTIDE SEQUENCE [LARGE SCALE GENOMIC DNA]</scope>
    <source>
        <strain evidence="9">p1.1.43</strain>
    </source>
</reference>
<name>A0A147KAN9_9BACI</name>
<evidence type="ECO:0000256" key="4">
    <source>
        <dbReference type="ARBA" id="ARBA00022989"/>
    </source>
</evidence>
<accession>A0A147KAN9</accession>
<dbReference type="Pfam" id="PF02687">
    <property type="entry name" value="FtsX"/>
    <property type="match status" value="1"/>
</dbReference>
<sequence>MNFLKRSLLSVKAKLGKSALLLVIFTVISVLILSGITIQSAAENASILARQKLGGDVTLFVDREAVMANLEQNSQGSRVRFEPVPLPLEGAEELTTSDLLKGYNFFSTTSALALNFEPVAEEIEESETTSADARPSGMSADVSIEGVEFTDSVDVFTDGTAELIEGSHLSEDGNGALIEQSLAEENDLTVGDTIEVTSVDETIIQELTIIGLYQTNEVNENMQGLSIPALDPVNAIYTHYSVASTLKGEQYTNAIDSAIYYISDPLFTEDFTNLTASVDTVDWELFNLSANDQLYEQMMGPIENVAAFSSNIVYLVTIAGSIILGLIVMMNIRDRKYEMGVLLSLGEKKWKLVGQFFTEVLIIAVLAFGIATVSGTYISGVIGEQLLSQEILESEAIVEPASFNRMAGGFQGGATLPAIQDVDVINTLDVSVTPKELGILGGIGFLIVMISTLLPSLTVLRLSPKTILSKQD</sequence>
<protein>
    <submittedName>
        <fullName evidence="8">Macrolide ABC transporter permease</fullName>
    </submittedName>
</protein>
<evidence type="ECO:0000256" key="2">
    <source>
        <dbReference type="ARBA" id="ARBA00022475"/>
    </source>
</evidence>
<proteinExistence type="predicted"/>
<evidence type="ECO:0000256" key="6">
    <source>
        <dbReference type="SAM" id="Phobius"/>
    </source>
</evidence>
<dbReference type="PANTHER" id="PTHR30572:SF9">
    <property type="entry name" value="ABC TRANSPORTER PERMEASE PROTEIN"/>
    <property type="match status" value="1"/>
</dbReference>
<evidence type="ECO:0000256" key="3">
    <source>
        <dbReference type="ARBA" id="ARBA00022692"/>
    </source>
</evidence>
<dbReference type="GO" id="GO:0005886">
    <property type="term" value="C:plasma membrane"/>
    <property type="evidence" value="ECO:0007669"/>
    <property type="project" value="UniProtKB-SubCell"/>
</dbReference>
<feature type="transmembrane region" description="Helical" evidence="6">
    <location>
        <begin position="437"/>
        <end position="460"/>
    </location>
</feature>
<dbReference type="GO" id="GO:0022857">
    <property type="term" value="F:transmembrane transporter activity"/>
    <property type="evidence" value="ECO:0007669"/>
    <property type="project" value="TreeGrafter"/>
</dbReference>
<comment type="caution">
    <text evidence="8">The sequence shown here is derived from an EMBL/GenBank/DDBJ whole genome shotgun (WGS) entry which is preliminary data.</text>
</comment>
<gene>
    <name evidence="8" type="ORF">Q75_03625</name>
</gene>
<keyword evidence="3 6" id="KW-0812">Transmembrane</keyword>
<evidence type="ECO:0000313" key="9">
    <source>
        <dbReference type="Proteomes" id="UP000074108"/>
    </source>
</evidence>
<evidence type="ECO:0000256" key="5">
    <source>
        <dbReference type="ARBA" id="ARBA00023136"/>
    </source>
</evidence>
<dbReference type="STRING" id="1150625.Q75_03625"/>
<organism evidence="8 9">
    <name type="scientific">Bacillus coahuilensis p1.1.43</name>
    <dbReference type="NCBI Taxonomy" id="1150625"/>
    <lineage>
        <taxon>Bacteria</taxon>
        <taxon>Bacillati</taxon>
        <taxon>Bacillota</taxon>
        <taxon>Bacilli</taxon>
        <taxon>Bacillales</taxon>
        <taxon>Bacillaceae</taxon>
        <taxon>Bacillus</taxon>
    </lineage>
</organism>
<keyword evidence="2" id="KW-1003">Cell membrane</keyword>
<evidence type="ECO:0000259" key="7">
    <source>
        <dbReference type="Pfam" id="PF02687"/>
    </source>
</evidence>